<evidence type="ECO:0008006" key="4">
    <source>
        <dbReference type="Google" id="ProtNLM"/>
    </source>
</evidence>
<dbReference type="Proteomes" id="UP000004605">
    <property type="component" value="Unassembled WGS sequence"/>
</dbReference>
<dbReference type="Pfam" id="PF07661">
    <property type="entry name" value="MORN_2"/>
    <property type="match status" value="5"/>
</dbReference>
<keyword evidence="3" id="KW-1185">Reference proteome</keyword>
<dbReference type="OrthoDB" id="9808906at2"/>
<organism evidence="2 3">
    <name type="scientific">Vibrio ichthyoenteri ATCC 700023</name>
    <dbReference type="NCBI Taxonomy" id="870968"/>
    <lineage>
        <taxon>Bacteria</taxon>
        <taxon>Pseudomonadati</taxon>
        <taxon>Pseudomonadota</taxon>
        <taxon>Gammaproteobacteria</taxon>
        <taxon>Vibrionales</taxon>
        <taxon>Vibrionaceae</taxon>
        <taxon>Vibrio</taxon>
    </lineage>
</organism>
<dbReference type="AlphaFoldDB" id="F9S4U4"/>
<dbReference type="PROSITE" id="PS00748">
    <property type="entry name" value="F_ACTIN_CAPPING_A_1"/>
    <property type="match status" value="1"/>
</dbReference>
<evidence type="ECO:0000313" key="2">
    <source>
        <dbReference type="EMBL" id="EGU36374.1"/>
    </source>
</evidence>
<feature type="signal peptide" evidence="1">
    <location>
        <begin position="1"/>
        <end position="22"/>
    </location>
</feature>
<evidence type="ECO:0000256" key="1">
    <source>
        <dbReference type="SAM" id="SignalP"/>
    </source>
</evidence>
<dbReference type="InterPro" id="IPR017865">
    <property type="entry name" value="F-actin_cap_asu_CS"/>
</dbReference>
<dbReference type="PANTHER" id="PTHR33706">
    <property type="entry name" value="MORN VARIANT REPEAT PROTEIN"/>
    <property type="match status" value="1"/>
</dbReference>
<gene>
    <name evidence="2" type="ORF">VII00023_01805</name>
</gene>
<dbReference type="SUPFAM" id="SSF82185">
    <property type="entry name" value="Histone H3 K4-specific methyltransferase SET7/9 N-terminal domain"/>
    <property type="match status" value="4"/>
</dbReference>
<reference evidence="2 3" key="1">
    <citation type="journal article" date="2012" name="Int. J. Syst. Evol. Microbiol.">
        <title>Vibrio caribbeanicus sp. nov., isolated from the marine sponge Scleritoderma cyanea.</title>
        <authorList>
            <person name="Hoffmann M."/>
            <person name="Monday S.R."/>
            <person name="Allard M.W."/>
            <person name="Strain E.A."/>
            <person name="Whittaker P."/>
            <person name="Naum M."/>
            <person name="McCarthy P.J."/>
            <person name="Lopez J.V."/>
            <person name="Fischer M."/>
            <person name="Brown E.W."/>
        </authorList>
    </citation>
    <scope>NUCLEOTIDE SEQUENCE [LARGE SCALE GENOMIC DNA]</scope>
    <source>
        <strain evidence="2 3">ATCC 700023</strain>
    </source>
</reference>
<sequence>MHRIYMSLAFLIALLTLSSSLAANTTETDSPIWLDDDWNIVKTEAQARYYLAQPLAEKQGVWPVTVYFQGGNIVNFKGTFNSGDISTGKSVGEYEIYHDNGHLLSTGSRNAKGQYEGLTRLYNDEGVLTQEATFVAGKEEGVGRRFYPSGAVEEEYTILGGERVGEDVHYYEDGNVWQRHRFIDGKAHGIQKTFYRDGSLRQLSTRAMGQRQGEHTNYYENGQISYQVTYLNDQPTGVALSYQEDGVLQLEVTFKNGKKNGLERSWYGQDQLRSERHNVDGKAHGVVTHYYDSGNTKSVENYVEGRRQGRQLTFYDLPDVVKSDSQINEHRDKTAETRFDEHGVMTYQYVATYHEKQRSSDEKKYRDSSLVAREQTDTKRKWRLNEKFDKHGKLIQRIEKVNGKYHNAYVTLDTYRDNLETTHYQNGVRSGKYSVVSLEGNLIDNGTYFKGKKTGVWQHRYNGLTRSESYNRKGQLHGEVSEVDANGKRLTWEHYRNGKQHGYTENYAKTGALLAKGKYLNDLREGQWQHQEEYEFDVVIWSGKYRKGKKVGKWFAHSAAGYELGRQQYDQQGRKQGAFYIFEEHGALKRIEHYKDDEPVGEFEYYGTDGQIYQSQESASITW</sequence>
<proteinExistence type="predicted"/>
<dbReference type="InterPro" id="IPR011652">
    <property type="entry name" value="MORN_2"/>
</dbReference>
<comment type="caution">
    <text evidence="2">The sequence shown here is derived from an EMBL/GenBank/DDBJ whole genome shotgun (WGS) entry which is preliminary data.</text>
</comment>
<protein>
    <recommendedName>
        <fullName evidence="4">MORN repeat-containing protein</fullName>
    </recommendedName>
</protein>
<keyword evidence="1" id="KW-0732">Signal</keyword>
<dbReference type="EMBL" id="AFWF01000211">
    <property type="protein sequence ID" value="EGU36374.1"/>
    <property type="molecule type" value="Genomic_DNA"/>
</dbReference>
<dbReference type="PANTHER" id="PTHR33706:SF1">
    <property type="entry name" value="TPR REPEAT PROTEIN"/>
    <property type="match status" value="1"/>
</dbReference>
<name>F9S4U4_9VIBR</name>
<dbReference type="Gene3D" id="2.20.110.10">
    <property type="entry name" value="Histone H3 K4-specific methyltransferase SET7/9 N-terminal domain"/>
    <property type="match status" value="4"/>
</dbReference>
<dbReference type="Gene3D" id="3.90.930.1">
    <property type="match status" value="1"/>
</dbReference>
<accession>F9S4U4</accession>
<feature type="chain" id="PRO_5003387364" description="MORN repeat-containing protein" evidence="1">
    <location>
        <begin position="23"/>
        <end position="623"/>
    </location>
</feature>
<evidence type="ECO:0000313" key="3">
    <source>
        <dbReference type="Proteomes" id="UP000004605"/>
    </source>
</evidence>